<dbReference type="GO" id="GO:0019385">
    <property type="term" value="P:methanogenesis, from acetate"/>
    <property type="evidence" value="ECO:0007669"/>
    <property type="project" value="InterPro"/>
</dbReference>
<dbReference type="InterPro" id="IPR003704">
    <property type="entry name" value="CdhB"/>
</dbReference>
<sequence>MANLGPADYSPYPVATYDGLYTPPKGKGILLTDIVDEEVAMREIARVMLTSDNATIFPGPQVLYAWNEEAKVKATLIKEMSEILGAKMIPMYDYRPKYPKIDPEVEINPNHPNLTIWHNNIKAAIFIGVHCHYANVALKIVRSETDCYTAAICGLSGHEDAMATIRDTHVAELEKFNKIAREVKQELGK</sequence>
<dbReference type="SUPFAM" id="SSF52467">
    <property type="entry name" value="DHS-like NAD/FAD-binding domain"/>
    <property type="match status" value="1"/>
</dbReference>
<dbReference type="EMBL" id="FPHM01000008">
    <property type="protein sequence ID" value="SFV53120.1"/>
    <property type="molecule type" value="Genomic_DNA"/>
</dbReference>
<dbReference type="AlphaFoldDB" id="A0A1W1BHV2"/>
<accession>A0A1W1BHV2</accession>
<dbReference type="InterPro" id="IPR029035">
    <property type="entry name" value="DHS-like_NAD/FAD-binding_dom"/>
</dbReference>
<protein>
    <recommendedName>
        <fullName evidence="2">Carbon monoxide dehydrogenase</fullName>
    </recommendedName>
</protein>
<gene>
    <name evidence="1" type="ORF">MNB_SV-13-415</name>
</gene>
<evidence type="ECO:0008006" key="2">
    <source>
        <dbReference type="Google" id="ProtNLM"/>
    </source>
</evidence>
<reference evidence="1" key="1">
    <citation type="submission" date="2016-10" db="EMBL/GenBank/DDBJ databases">
        <authorList>
            <person name="de Groot N.N."/>
        </authorList>
    </citation>
    <scope>NUCLEOTIDE SEQUENCE</scope>
</reference>
<proteinExistence type="predicted"/>
<name>A0A1W1BHV2_9ZZZZ</name>
<dbReference type="Pfam" id="PF02552">
    <property type="entry name" value="CO_dh"/>
    <property type="match status" value="1"/>
</dbReference>
<evidence type="ECO:0000313" key="1">
    <source>
        <dbReference type="EMBL" id="SFV53120.1"/>
    </source>
</evidence>
<organism evidence="1">
    <name type="scientific">hydrothermal vent metagenome</name>
    <dbReference type="NCBI Taxonomy" id="652676"/>
    <lineage>
        <taxon>unclassified sequences</taxon>
        <taxon>metagenomes</taxon>
        <taxon>ecological metagenomes</taxon>
    </lineage>
</organism>